<evidence type="ECO:0008006" key="5">
    <source>
        <dbReference type="Google" id="ProtNLM"/>
    </source>
</evidence>
<reference evidence="3 4" key="1">
    <citation type="journal article" date="2016" name="Front. Microbiol.">
        <title>Single-Cell (Meta-)Genomics of a Dimorphic Candidatus Thiomargarita nelsonii Reveals Genomic Plasticity.</title>
        <authorList>
            <person name="Flood B.E."/>
            <person name="Fliss P."/>
            <person name="Jones D.S."/>
            <person name="Dick G.J."/>
            <person name="Jain S."/>
            <person name="Kaster A.K."/>
            <person name="Winkel M."/>
            <person name="Mussmann M."/>
            <person name="Bailey J."/>
        </authorList>
    </citation>
    <scope>NUCLEOTIDE SEQUENCE [LARGE SCALE GENOMIC DNA]</scope>
    <source>
        <strain evidence="3">Hydrate Ridge</strain>
    </source>
</reference>
<keyword evidence="4" id="KW-1185">Reference proteome</keyword>
<comment type="caution">
    <text evidence="3">The sequence shown here is derived from an EMBL/GenBank/DDBJ whole genome shotgun (WGS) entry which is preliminary data.</text>
</comment>
<evidence type="ECO:0000313" key="3">
    <source>
        <dbReference type="EMBL" id="KHD10195.1"/>
    </source>
</evidence>
<feature type="chain" id="PRO_5007387738" description="Zinc resistance-associated protein" evidence="2">
    <location>
        <begin position="25"/>
        <end position="147"/>
    </location>
</feature>
<gene>
    <name evidence="3" type="ORF">PN36_22140</name>
</gene>
<keyword evidence="2" id="KW-0732">Signal</keyword>
<dbReference type="AlphaFoldDB" id="A0A0A6P5J1"/>
<protein>
    <recommendedName>
        <fullName evidence="5">Zinc resistance-associated protein</fullName>
    </recommendedName>
</protein>
<feature type="coiled-coil region" evidence="1">
    <location>
        <begin position="67"/>
        <end position="109"/>
    </location>
</feature>
<dbReference type="Gene3D" id="1.20.120.1490">
    <property type="match status" value="1"/>
</dbReference>
<evidence type="ECO:0000256" key="1">
    <source>
        <dbReference type="SAM" id="Coils"/>
    </source>
</evidence>
<organism evidence="3 4">
    <name type="scientific">Candidatus Thiomargarita nelsonii</name>
    <dbReference type="NCBI Taxonomy" id="1003181"/>
    <lineage>
        <taxon>Bacteria</taxon>
        <taxon>Pseudomonadati</taxon>
        <taxon>Pseudomonadota</taxon>
        <taxon>Gammaproteobacteria</taxon>
        <taxon>Thiotrichales</taxon>
        <taxon>Thiotrichaceae</taxon>
        <taxon>Thiomargarita</taxon>
    </lineage>
</organism>
<feature type="signal peptide" evidence="2">
    <location>
        <begin position="1"/>
        <end position="24"/>
    </location>
</feature>
<evidence type="ECO:0000256" key="2">
    <source>
        <dbReference type="SAM" id="SignalP"/>
    </source>
</evidence>
<dbReference type="InterPro" id="IPR012899">
    <property type="entry name" value="LTXXQ"/>
</dbReference>
<evidence type="ECO:0000313" key="4">
    <source>
        <dbReference type="Proteomes" id="UP000030428"/>
    </source>
</evidence>
<dbReference type="Proteomes" id="UP000030428">
    <property type="component" value="Unassembled WGS sequence"/>
</dbReference>
<dbReference type="Pfam" id="PF07813">
    <property type="entry name" value="LTXXQ"/>
    <property type="match status" value="1"/>
</dbReference>
<proteinExistence type="predicted"/>
<accession>A0A0A6P5J1</accession>
<dbReference type="EMBL" id="JSZA02000102">
    <property type="protein sequence ID" value="KHD10195.1"/>
    <property type="molecule type" value="Genomic_DNA"/>
</dbReference>
<name>A0A0A6P5J1_9GAMM</name>
<sequence length="147" mass="16605">MKKSTKIIIGTVLTVATLAGIAVSATPDHCGFGPEHRLEFVMKRLTNKLDLNAEQSEKLSLIKQQLMKRHQEMRQNHRDKILALLDEPVLDQQKAFAHLQNKMQQVKQNAPVLIAALAEFSDSLNNEQRAKLKNMLASFPKRGPQNQ</sequence>
<keyword evidence="1" id="KW-0175">Coiled coil</keyword>